<dbReference type="Proteomes" id="UP000244911">
    <property type="component" value="Unassembled WGS sequence"/>
</dbReference>
<evidence type="ECO:0000313" key="2">
    <source>
        <dbReference type="EMBL" id="SPF75871.1"/>
    </source>
</evidence>
<dbReference type="OrthoDB" id="9808413at2"/>
<dbReference type="PANTHER" id="PTHR36930:SF1">
    <property type="entry name" value="MOSC DOMAIN-CONTAINING PROTEIN"/>
    <property type="match status" value="1"/>
</dbReference>
<dbReference type="GO" id="GO:0003824">
    <property type="term" value="F:catalytic activity"/>
    <property type="evidence" value="ECO:0007669"/>
    <property type="project" value="InterPro"/>
</dbReference>
<keyword evidence="3" id="KW-1185">Reference proteome</keyword>
<dbReference type="InterPro" id="IPR005302">
    <property type="entry name" value="MoCF_Sase_C"/>
</dbReference>
<gene>
    <name evidence="2" type="primary">yuaD</name>
    <name evidence="2" type="ORF">ALP8811_00865</name>
</gene>
<dbReference type="GO" id="GO:0030151">
    <property type="term" value="F:molybdenum ion binding"/>
    <property type="evidence" value="ECO:0007669"/>
    <property type="project" value="InterPro"/>
</dbReference>
<dbReference type="AlphaFoldDB" id="A0A2R8AIK0"/>
<dbReference type="Pfam" id="PF03473">
    <property type="entry name" value="MOSC"/>
    <property type="match status" value="1"/>
</dbReference>
<dbReference type="InterPro" id="IPR011037">
    <property type="entry name" value="Pyrv_Knase-like_insert_dom_sf"/>
</dbReference>
<name>A0A2R8AIK0_9RHOB</name>
<protein>
    <submittedName>
        <fullName evidence="2">Metal-sulfur cluster biosynthesis proteins YuaD</fullName>
    </submittedName>
</protein>
<dbReference type="PANTHER" id="PTHR36930">
    <property type="entry name" value="METAL-SULFUR CLUSTER BIOSYNTHESIS PROTEINS YUAD-RELATED"/>
    <property type="match status" value="1"/>
</dbReference>
<dbReference type="GO" id="GO:0030170">
    <property type="term" value="F:pyridoxal phosphate binding"/>
    <property type="evidence" value="ECO:0007669"/>
    <property type="project" value="InterPro"/>
</dbReference>
<evidence type="ECO:0000313" key="3">
    <source>
        <dbReference type="Proteomes" id="UP000244911"/>
    </source>
</evidence>
<reference evidence="2 3" key="1">
    <citation type="submission" date="2018-03" db="EMBL/GenBank/DDBJ databases">
        <authorList>
            <person name="Keele B.F."/>
        </authorList>
    </citation>
    <scope>NUCLEOTIDE SEQUENCE [LARGE SCALE GENOMIC DNA]</scope>
    <source>
        <strain evidence="2 3">CECT 8811</strain>
    </source>
</reference>
<accession>A0A2R8AIK0</accession>
<dbReference type="InterPro" id="IPR052716">
    <property type="entry name" value="MOSC_domain"/>
</dbReference>
<dbReference type="RefSeq" id="WP_108855936.1">
    <property type="nucleotide sequence ID" value="NZ_OMOI01000001.1"/>
</dbReference>
<dbReference type="Gene3D" id="2.40.33.20">
    <property type="entry name" value="PK beta-barrel domain-like"/>
    <property type="match status" value="1"/>
</dbReference>
<dbReference type="SUPFAM" id="SSF50800">
    <property type="entry name" value="PK beta-barrel domain-like"/>
    <property type="match status" value="1"/>
</dbReference>
<organism evidence="2 3">
    <name type="scientific">Aliiroseovarius pelagivivens</name>
    <dbReference type="NCBI Taxonomy" id="1639690"/>
    <lineage>
        <taxon>Bacteria</taxon>
        <taxon>Pseudomonadati</taxon>
        <taxon>Pseudomonadota</taxon>
        <taxon>Alphaproteobacteria</taxon>
        <taxon>Rhodobacterales</taxon>
        <taxon>Paracoccaceae</taxon>
        <taxon>Aliiroseovarius</taxon>
    </lineage>
</organism>
<dbReference type="EMBL" id="OMOI01000001">
    <property type="protein sequence ID" value="SPF75871.1"/>
    <property type="molecule type" value="Genomic_DNA"/>
</dbReference>
<feature type="domain" description="MOSC" evidence="1">
    <location>
        <begin position="26"/>
        <end position="183"/>
    </location>
</feature>
<evidence type="ECO:0000259" key="1">
    <source>
        <dbReference type="PROSITE" id="PS51340"/>
    </source>
</evidence>
<sequence length="195" mass="21164">MPALVPTDYSGTITWLGVTPDRDATMRSMARDAVDVTYDGIVGEARAGLMRASCPRVTNQYPQGTEIRNTRQISILSAEELADVARTLQLDAIDPAWLGASLIIEGIPDFTHVPPSSRLMSENGTCLVVDMENRPCNIAGREVERAMPGHGIGYKQAARGKRGVTAWVEHAGALKTGDQLRLFVPDQPAWNPRPA</sequence>
<dbReference type="PROSITE" id="PS51340">
    <property type="entry name" value="MOSC"/>
    <property type="match status" value="1"/>
</dbReference>
<proteinExistence type="predicted"/>